<dbReference type="EMBL" id="BMAC01000099">
    <property type="protein sequence ID" value="GFP85069.1"/>
    <property type="molecule type" value="Genomic_DNA"/>
</dbReference>
<gene>
    <name evidence="2" type="ORF">PHJA_000650700</name>
</gene>
<name>A0A830BI25_9LAMI</name>
<feature type="compositionally biased region" description="Polar residues" evidence="1">
    <location>
        <begin position="178"/>
        <end position="188"/>
    </location>
</feature>
<sequence>MDELRPGPQILTPCGSARRRSIGVSNSPEFEFGNYIPRSPDIVCAAELFSGGVLLPLHRPSDEAPLPPAPAPDPEPFWSDPSSINNTLSSSMRWRDIFRKNDKKSSRRRSIDIDAEKDIISSFREMQRRERRNSTGGGVAAAELNINIWPFSRSRSAGNGAARPRSSVPAAARKVSSAPCSRSNSTGESKSRRWPGSPGRGGVHLGRTSPVCQVRRGGGGGRRNSEAVVRKIPFPGTGDGRSKAKVLSLNMPKCIGYRQHLSCKSDGNTAGGVPAAASGGGGSVSGEGVRGSSLFNIKSLFTKKVY</sequence>
<dbReference type="OrthoDB" id="1933735at2759"/>
<dbReference type="AlphaFoldDB" id="A0A830BI25"/>
<dbReference type="PANTHER" id="PTHR35132">
    <property type="entry name" value="SERINE/ARGININE REPETITIVE MATRIX-LIKE PROTEIN"/>
    <property type="match status" value="1"/>
</dbReference>
<accession>A0A830BI25</accession>
<evidence type="ECO:0000313" key="3">
    <source>
        <dbReference type="Proteomes" id="UP000653305"/>
    </source>
</evidence>
<reference evidence="2" key="1">
    <citation type="submission" date="2020-07" db="EMBL/GenBank/DDBJ databases">
        <title>Ethylene signaling mediates host invasion by parasitic plants.</title>
        <authorList>
            <person name="Yoshida S."/>
        </authorList>
    </citation>
    <scope>NUCLEOTIDE SEQUENCE</scope>
    <source>
        <strain evidence="2">Okayama</strain>
    </source>
</reference>
<organism evidence="2 3">
    <name type="scientific">Phtheirospermum japonicum</name>
    <dbReference type="NCBI Taxonomy" id="374723"/>
    <lineage>
        <taxon>Eukaryota</taxon>
        <taxon>Viridiplantae</taxon>
        <taxon>Streptophyta</taxon>
        <taxon>Embryophyta</taxon>
        <taxon>Tracheophyta</taxon>
        <taxon>Spermatophyta</taxon>
        <taxon>Magnoliopsida</taxon>
        <taxon>eudicotyledons</taxon>
        <taxon>Gunneridae</taxon>
        <taxon>Pentapetalae</taxon>
        <taxon>asterids</taxon>
        <taxon>lamiids</taxon>
        <taxon>Lamiales</taxon>
        <taxon>Orobanchaceae</taxon>
        <taxon>Orobanchaceae incertae sedis</taxon>
        <taxon>Phtheirospermum</taxon>
    </lineage>
</organism>
<dbReference type="Proteomes" id="UP000653305">
    <property type="component" value="Unassembled WGS sequence"/>
</dbReference>
<dbReference type="PANTHER" id="PTHR35132:SF1">
    <property type="entry name" value="SERINE_ARGININE REPETITIVE MATRIX-LIKE PROTEIN"/>
    <property type="match status" value="1"/>
</dbReference>
<feature type="compositionally biased region" description="Low complexity" evidence="1">
    <location>
        <begin position="161"/>
        <end position="173"/>
    </location>
</feature>
<evidence type="ECO:0000256" key="1">
    <source>
        <dbReference type="SAM" id="MobiDB-lite"/>
    </source>
</evidence>
<keyword evidence="3" id="KW-1185">Reference proteome</keyword>
<evidence type="ECO:0000313" key="2">
    <source>
        <dbReference type="EMBL" id="GFP85069.1"/>
    </source>
</evidence>
<proteinExistence type="predicted"/>
<feature type="compositionally biased region" description="Pro residues" evidence="1">
    <location>
        <begin position="65"/>
        <end position="75"/>
    </location>
</feature>
<comment type="caution">
    <text evidence="2">The sequence shown here is derived from an EMBL/GenBank/DDBJ whole genome shotgun (WGS) entry which is preliminary data.</text>
</comment>
<feature type="region of interest" description="Disordered" evidence="1">
    <location>
        <begin position="153"/>
        <end position="243"/>
    </location>
</feature>
<protein>
    <submittedName>
        <fullName evidence="2">Uncharacterized protein</fullName>
    </submittedName>
</protein>
<feature type="region of interest" description="Disordered" evidence="1">
    <location>
        <begin position="64"/>
        <end position="84"/>
    </location>
</feature>